<protein>
    <submittedName>
        <fullName evidence="5">GntR family transcriptional regulator, transcriptional repressor for pyruvate dehydrogenase complex</fullName>
    </submittedName>
</protein>
<dbReference type="SMART" id="SM00895">
    <property type="entry name" value="FCD"/>
    <property type="match status" value="1"/>
</dbReference>
<dbReference type="PROSITE" id="PS50949">
    <property type="entry name" value="HTH_GNTR"/>
    <property type="match status" value="1"/>
</dbReference>
<dbReference type="PANTHER" id="PTHR43537:SF5">
    <property type="entry name" value="UXU OPERON TRANSCRIPTIONAL REGULATOR"/>
    <property type="match status" value="1"/>
</dbReference>
<dbReference type="InterPro" id="IPR036388">
    <property type="entry name" value="WH-like_DNA-bd_sf"/>
</dbReference>
<dbReference type="RefSeq" id="WP_092570112.1">
    <property type="nucleotide sequence ID" value="NZ_BMXH01000010.1"/>
</dbReference>
<dbReference type="AlphaFoldDB" id="A0A1H3CN76"/>
<dbReference type="InterPro" id="IPR008920">
    <property type="entry name" value="TF_FadR/GntR_C"/>
</dbReference>
<dbReference type="Gene3D" id="1.20.120.530">
    <property type="entry name" value="GntR ligand-binding domain-like"/>
    <property type="match status" value="1"/>
</dbReference>
<evidence type="ECO:0000313" key="5">
    <source>
        <dbReference type="EMBL" id="SDX55556.1"/>
    </source>
</evidence>
<evidence type="ECO:0000256" key="3">
    <source>
        <dbReference type="ARBA" id="ARBA00023163"/>
    </source>
</evidence>
<proteinExistence type="predicted"/>
<dbReference type="OrthoDB" id="1040417at2"/>
<keyword evidence="1" id="KW-0805">Transcription regulation</keyword>
<dbReference type="PANTHER" id="PTHR43537">
    <property type="entry name" value="TRANSCRIPTIONAL REGULATOR, GNTR FAMILY"/>
    <property type="match status" value="1"/>
</dbReference>
<evidence type="ECO:0000313" key="6">
    <source>
        <dbReference type="Proteomes" id="UP000198500"/>
    </source>
</evidence>
<keyword evidence="2" id="KW-0238">DNA-binding</keyword>
<accession>A0A1H3CN76</accession>
<dbReference type="STRING" id="574349.SAMN05443545_10660"/>
<feature type="domain" description="HTH gntR-type" evidence="4">
    <location>
        <begin position="24"/>
        <end position="92"/>
    </location>
</feature>
<keyword evidence="5" id="KW-0670">Pyruvate</keyword>
<dbReference type="GO" id="GO:0003677">
    <property type="term" value="F:DNA binding"/>
    <property type="evidence" value="ECO:0007669"/>
    <property type="project" value="UniProtKB-KW"/>
</dbReference>
<gene>
    <name evidence="5" type="ORF">SAMN05443545_10660</name>
</gene>
<name>A0A1H3CN76_9GAMM</name>
<evidence type="ECO:0000256" key="2">
    <source>
        <dbReference type="ARBA" id="ARBA00023125"/>
    </source>
</evidence>
<sequence>MSLKRQPTLPTTSMESFGSSIDRSSVALQLLERIKSALICGELQPGDYLPSETELTHSLGIGKSSVREAIKMLQAIGIVEVKRGQGTMICREPGEPMVDPMAFGMILARGMTRDVLEFRKMFEPAYTLQAMENAWPEDHVRIQQTIDAMASAIANGEQTAQHDVAFHRAILRATHNPMTIRVGETLIQLIEAALETSMQTLPEVALKDHRAIYAAFMADDAEGVKAAIEVSSESWETNLTYAE</sequence>
<dbReference type="SMART" id="SM00345">
    <property type="entry name" value="HTH_GNTR"/>
    <property type="match status" value="1"/>
</dbReference>
<keyword evidence="6" id="KW-1185">Reference proteome</keyword>
<dbReference type="SUPFAM" id="SSF46785">
    <property type="entry name" value="Winged helix' DNA-binding domain"/>
    <property type="match status" value="1"/>
</dbReference>
<dbReference type="InterPro" id="IPR011711">
    <property type="entry name" value="GntR_C"/>
</dbReference>
<evidence type="ECO:0000256" key="1">
    <source>
        <dbReference type="ARBA" id="ARBA00023015"/>
    </source>
</evidence>
<organism evidence="5 6">
    <name type="scientific">Aidingimonas halophila</name>
    <dbReference type="NCBI Taxonomy" id="574349"/>
    <lineage>
        <taxon>Bacteria</taxon>
        <taxon>Pseudomonadati</taxon>
        <taxon>Pseudomonadota</taxon>
        <taxon>Gammaproteobacteria</taxon>
        <taxon>Oceanospirillales</taxon>
        <taxon>Halomonadaceae</taxon>
        <taxon>Aidingimonas</taxon>
    </lineage>
</organism>
<dbReference type="SUPFAM" id="SSF48008">
    <property type="entry name" value="GntR ligand-binding domain-like"/>
    <property type="match status" value="1"/>
</dbReference>
<dbReference type="CDD" id="cd07377">
    <property type="entry name" value="WHTH_GntR"/>
    <property type="match status" value="1"/>
</dbReference>
<dbReference type="Pfam" id="PF07729">
    <property type="entry name" value="FCD"/>
    <property type="match status" value="1"/>
</dbReference>
<dbReference type="Gene3D" id="1.10.10.10">
    <property type="entry name" value="Winged helix-like DNA-binding domain superfamily/Winged helix DNA-binding domain"/>
    <property type="match status" value="1"/>
</dbReference>
<dbReference type="Pfam" id="PF00392">
    <property type="entry name" value="GntR"/>
    <property type="match status" value="1"/>
</dbReference>
<dbReference type="InterPro" id="IPR000524">
    <property type="entry name" value="Tscrpt_reg_HTH_GntR"/>
</dbReference>
<dbReference type="InterPro" id="IPR036390">
    <property type="entry name" value="WH_DNA-bd_sf"/>
</dbReference>
<reference evidence="5 6" key="1">
    <citation type="submission" date="2016-10" db="EMBL/GenBank/DDBJ databases">
        <authorList>
            <person name="de Groot N.N."/>
        </authorList>
    </citation>
    <scope>NUCLEOTIDE SEQUENCE [LARGE SCALE GENOMIC DNA]</scope>
    <source>
        <strain evidence="5 6">DSM 19219</strain>
    </source>
</reference>
<dbReference type="PRINTS" id="PR00035">
    <property type="entry name" value="HTHGNTR"/>
</dbReference>
<evidence type="ECO:0000259" key="4">
    <source>
        <dbReference type="PROSITE" id="PS50949"/>
    </source>
</evidence>
<dbReference type="GO" id="GO:0003700">
    <property type="term" value="F:DNA-binding transcription factor activity"/>
    <property type="evidence" value="ECO:0007669"/>
    <property type="project" value="InterPro"/>
</dbReference>
<dbReference type="EMBL" id="FNNI01000006">
    <property type="protein sequence ID" value="SDX55556.1"/>
    <property type="molecule type" value="Genomic_DNA"/>
</dbReference>
<keyword evidence="3" id="KW-0804">Transcription</keyword>
<dbReference type="Proteomes" id="UP000198500">
    <property type="component" value="Unassembled WGS sequence"/>
</dbReference>